<evidence type="ECO:0000256" key="1">
    <source>
        <dbReference type="ARBA" id="ARBA00012528"/>
    </source>
</evidence>
<dbReference type="InterPro" id="IPR011006">
    <property type="entry name" value="CheY-like_superfamily"/>
</dbReference>
<dbReference type="Gene3D" id="3.30.70.270">
    <property type="match status" value="1"/>
</dbReference>
<evidence type="ECO:0000313" key="7">
    <source>
        <dbReference type="Proteomes" id="UP001595607"/>
    </source>
</evidence>
<proteinExistence type="predicted"/>
<reference evidence="7" key="1">
    <citation type="journal article" date="2019" name="Int. J. Syst. Evol. Microbiol.">
        <title>The Global Catalogue of Microorganisms (GCM) 10K type strain sequencing project: providing services to taxonomists for standard genome sequencing and annotation.</title>
        <authorList>
            <consortium name="The Broad Institute Genomics Platform"/>
            <consortium name="The Broad Institute Genome Sequencing Center for Infectious Disease"/>
            <person name="Wu L."/>
            <person name="Ma J."/>
        </authorList>
    </citation>
    <scope>NUCLEOTIDE SEQUENCE [LARGE SCALE GENOMIC DNA]</scope>
    <source>
        <strain evidence="7">KCTC 22245</strain>
    </source>
</reference>
<feature type="domain" description="Response regulatory" evidence="4">
    <location>
        <begin position="156"/>
        <end position="273"/>
    </location>
</feature>
<dbReference type="RefSeq" id="WP_189576522.1">
    <property type="nucleotide sequence ID" value="NZ_BMXU01000002.1"/>
</dbReference>
<organism evidence="6 7">
    <name type="scientific">Parvularcula lutaonensis</name>
    <dbReference type="NCBI Taxonomy" id="491923"/>
    <lineage>
        <taxon>Bacteria</taxon>
        <taxon>Pseudomonadati</taxon>
        <taxon>Pseudomonadota</taxon>
        <taxon>Alphaproteobacteria</taxon>
        <taxon>Parvularculales</taxon>
        <taxon>Parvularculaceae</taxon>
        <taxon>Parvularcula</taxon>
    </lineage>
</organism>
<evidence type="ECO:0000256" key="2">
    <source>
        <dbReference type="ARBA" id="ARBA00034247"/>
    </source>
</evidence>
<dbReference type="EMBL" id="JBHRVA010000003">
    <property type="protein sequence ID" value="MFC3303717.1"/>
    <property type="molecule type" value="Genomic_DNA"/>
</dbReference>
<dbReference type="InterPro" id="IPR000160">
    <property type="entry name" value="GGDEF_dom"/>
</dbReference>
<feature type="domain" description="GGDEF" evidence="5">
    <location>
        <begin position="323"/>
        <end position="456"/>
    </location>
</feature>
<dbReference type="InterPro" id="IPR001789">
    <property type="entry name" value="Sig_transdc_resp-reg_receiver"/>
</dbReference>
<dbReference type="NCBIfam" id="NF007135">
    <property type="entry name" value="PRK09581.1"/>
    <property type="match status" value="1"/>
</dbReference>
<feature type="domain" description="Response regulatory" evidence="4">
    <location>
        <begin position="4"/>
        <end position="120"/>
    </location>
</feature>
<dbReference type="SMART" id="SM00267">
    <property type="entry name" value="GGDEF"/>
    <property type="match status" value="1"/>
</dbReference>
<dbReference type="PROSITE" id="PS50110">
    <property type="entry name" value="RESPONSE_REGULATORY"/>
    <property type="match status" value="2"/>
</dbReference>
<dbReference type="CDD" id="cd01949">
    <property type="entry name" value="GGDEF"/>
    <property type="match status" value="1"/>
</dbReference>
<dbReference type="SMART" id="SM00448">
    <property type="entry name" value="REC"/>
    <property type="match status" value="2"/>
</dbReference>
<feature type="modified residue" description="4-aspartylphosphate" evidence="3">
    <location>
        <position position="53"/>
    </location>
</feature>
<dbReference type="InterPro" id="IPR043128">
    <property type="entry name" value="Rev_trsase/Diguanyl_cyclase"/>
</dbReference>
<dbReference type="InterPro" id="IPR050469">
    <property type="entry name" value="Diguanylate_Cyclase"/>
</dbReference>
<evidence type="ECO:0000313" key="6">
    <source>
        <dbReference type="EMBL" id="MFC3303717.1"/>
    </source>
</evidence>
<dbReference type="SUPFAM" id="SSF52172">
    <property type="entry name" value="CheY-like"/>
    <property type="match status" value="2"/>
</dbReference>
<sequence length="456" mass="50795">MTARVLVVDDLEPNVKLLEAKLRAEYFEVMTALSGEEAIRIAAEQQPDIVLLDVMMPGLDGFETCERLKANEKTWHIPVVMVTALDQQADRVAGLKAGADDFLTKPVQDIALFARVKSLTRFKQMTDELRHRHEAGARMGVLSQADLSKFDEQHATILAVTDCESIPALDQGSEHLPKHISVVYENDARMALEALRRGEPDLVLIDLSMESYDPLRLCSAIRAFDMTRLAPLLAIASRDETRHVVRALELGVSDYLMTPIDSEELAARVRTQLRRMRHIEHLRSSFDQTLEMAIMDQLTGLYNRRFLGAQGSRLVEEAHKSGEPLACLMVDIDHFKMVNDTYGHDAGDHILKEIAARLTTSVRGSDLACRTGGEEFAIIMPRTPRESAHEIANRVLRAVSGDKVKLDDGQTLDVTVSIGVSILHEGDKLATVLKRADEALYRSKQNGRNQVTDEAA</sequence>
<dbReference type="NCBIfam" id="TIGR00254">
    <property type="entry name" value="GGDEF"/>
    <property type="match status" value="1"/>
</dbReference>
<dbReference type="Pfam" id="PF00990">
    <property type="entry name" value="GGDEF"/>
    <property type="match status" value="1"/>
</dbReference>
<accession>A0ABV7MFW2</accession>
<dbReference type="SUPFAM" id="SSF55073">
    <property type="entry name" value="Nucleotide cyclase"/>
    <property type="match status" value="1"/>
</dbReference>
<dbReference type="PROSITE" id="PS50887">
    <property type="entry name" value="GGDEF"/>
    <property type="match status" value="1"/>
</dbReference>
<dbReference type="PANTHER" id="PTHR45138">
    <property type="entry name" value="REGULATORY COMPONENTS OF SENSORY TRANSDUCTION SYSTEM"/>
    <property type="match status" value="1"/>
</dbReference>
<dbReference type="Pfam" id="PF00072">
    <property type="entry name" value="Response_reg"/>
    <property type="match status" value="2"/>
</dbReference>
<dbReference type="EC" id="2.7.7.65" evidence="1"/>
<evidence type="ECO:0000256" key="3">
    <source>
        <dbReference type="PROSITE-ProRule" id="PRU00169"/>
    </source>
</evidence>
<keyword evidence="3" id="KW-0597">Phosphoprotein</keyword>
<dbReference type="PANTHER" id="PTHR45138:SF9">
    <property type="entry name" value="DIGUANYLATE CYCLASE DGCM-RELATED"/>
    <property type="match status" value="1"/>
</dbReference>
<evidence type="ECO:0000259" key="5">
    <source>
        <dbReference type="PROSITE" id="PS50887"/>
    </source>
</evidence>
<keyword evidence="7" id="KW-1185">Reference proteome</keyword>
<dbReference type="CDD" id="cd17538">
    <property type="entry name" value="REC_D1_PleD-like"/>
    <property type="match status" value="1"/>
</dbReference>
<dbReference type="Gene3D" id="3.40.50.2300">
    <property type="match status" value="2"/>
</dbReference>
<evidence type="ECO:0000259" key="4">
    <source>
        <dbReference type="PROSITE" id="PS50110"/>
    </source>
</evidence>
<dbReference type="Proteomes" id="UP001595607">
    <property type="component" value="Unassembled WGS sequence"/>
</dbReference>
<name>A0ABV7MFW2_9PROT</name>
<comment type="catalytic activity">
    <reaction evidence="2">
        <text>2 GTP = 3',3'-c-di-GMP + 2 diphosphate</text>
        <dbReference type="Rhea" id="RHEA:24898"/>
        <dbReference type="ChEBI" id="CHEBI:33019"/>
        <dbReference type="ChEBI" id="CHEBI:37565"/>
        <dbReference type="ChEBI" id="CHEBI:58805"/>
        <dbReference type="EC" id="2.7.7.65"/>
    </reaction>
</comment>
<gene>
    <name evidence="6" type="ORF">ACFONP_13370</name>
</gene>
<feature type="modified residue" description="4-aspartylphosphate" evidence="3">
    <location>
        <position position="206"/>
    </location>
</feature>
<dbReference type="InterPro" id="IPR029787">
    <property type="entry name" value="Nucleotide_cyclase"/>
</dbReference>
<protein>
    <recommendedName>
        <fullName evidence="1">diguanylate cyclase</fullName>
        <ecNumber evidence="1">2.7.7.65</ecNumber>
    </recommendedName>
</protein>
<comment type="caution">
    <text evidence="6">The sequence shown here is derived from an EMBL/GenBank/DDBJ whole genome shotgun (WGS) entry which is preliminary data.</text>
</comment>